<dbReference type="Gene3D" id="3.30.457.10">
    <property type="entry name" value="Copper amine oxidase-like, N-terminal domain"/>
    <property type="match status" value="1"/>
</dbReference>
<protein>
    <recommendedName>
        <fullName evidence="2">Transglutaminase-like domain-containing protein</fullName>
    </recommendedName>
</protein>
<feature type="domain" description="Transglutaminase-like" evidence="2">
    <location>
        <begin position="520"/>
        <end position="576"/>
    </location>
</feature>
<dbReference type="Proteomes" id="UP000614200">
    <property type="component" value="Unassembled WGS sequence"/>
</dbReference>
<evidence type="ECO:0000313" key="3">
    <source>
        <dbReference type="EMBL" id="MBF4694567.1"/>
    </source>
</evidence>
<dbReference type="SUPFAM" id="SSF54001">
    <property type="entry name" value="Cysteine proteinases"/>
    <property type="match status" value="1"/>
</dbReference>
<reference evidence="3 4" key="1">
    <citation type="submission" date="2020-11" db="EMBL/GenBank/DDBJ databases">
        <title>Fusibacter basophilias sp. nov.</title>
        <authorList>
            <person name="Qiu D."/>
        </authorList>
    </citation>
    <scope>NUCLEOTIDE SEQUENCE [LARGE SCALE GENOMIC DNA]</scope>
    <source>
        <strain evidence="3 4">Q10-2</strain>
    </source>
</reference>
<evidence type="ECO:0000259" key="2">
    <source>
        <dbReference type="SMART" id="SM00460"/>
    </source>
</evidence>
<feature type="chain" id="PRO_5046069709" description="Transglutaminase-like domain-containing protein" evidence="1">
    <location>
        <begin position="23"/>
        <end position="611"/>
    </location>
</feature>
<keyword evidence="4" id="KW-1185">Reference proteome</keyword>
<dbReference type="Pfam" id="PF07833">
    <property type="entry name" value="Cu_amine_oxidN1"/>
    <property type="match status" value="1"/>
</dbReference>
<organism evidence="3 4">
    <name type="scientific">Fusibacter ferrireducens</name>
    <dbReference type="NCBI Taxonomy" id="2785058"/>
    <lineage>
        <taxon>Bacteria</taxon>
        <taxon>Bacillati</taxon>
        <taxon>Bacillota</taxon>
        <taxon>Clostridia</taxon>
        <taxon>Eubacteriales</taxon>
        <taxon>Eubacteriales Family XII. Incertae Sedis</taxon>
        <taxon>Fusibacter</taxon>
    </lineage>
</organism>
<dbReference type="SMART" id="SM00460">
    <property type="entry name" value="TGc"/>
    <property type="match status" value="1"/>
</dbReference>
<dbReference type="InterPro" id="IPR036582">
    <property type="entry name" value="Mao_N_sf"/>
</dbReference>
<dbReference type="EMBL" id="JADKNH010000009">
    <property type="protein sequence ID" value="MBF4694567.1"/>
    <property type="molecule type" value="Genomic_DNA"/>
</dbReference>
<dbReference type="Gene3D" id="3.10.620.30">
    <property type="match status" value="1"/>
</dbReference>
<sequence>MNKKLLMCLLAIILIMPTLAYANTPIMDGDPIIAKVYLDDFEILFTNPPIYFQNKIMVPARAVFEKLGVQIYWIDQSQQLLAYRDNVFVKIQIGNDIAYVNGKATSMGITPLIRSGEIFIPATFIADVFSLSYNLDSKSHSINLDFRENLYEYEQFEGRHYKKITTLNWGISFFIPEYWEKIDNTYASYGYLSDYEYYRFEPRVLPLNSDFTRAILSNALVNNLRYEYGNQISNLKTSERLYSNFLCHVITYDFQGHQELKRKYIYVFFENNNGYIFEGEINDTVDPNDAKAIFDTIVSTFQISKLTVDDNSEHYIELGKFYENEMHLDMPLYSNMIVENQFLFSGTFPEDTTLKGLHIIVSKGSEKTEYYAPIANGVFKANIFTPFGLGKHNVTVMVEEKGDAPLSEDGNQDKNGDQNTVVPTLDEIVNNAISLEMPIDSKKIVMKFSVINTSDDAIKFLLPSDYIDYDANIVYQTANSLTYNLTNDYAKSKMIYEWLLANYTYEPILENNTLSSTTEMISKKSGTEVDLSILYSGLMRSMNIPSRIVRGTNEQVSHYWVENFINGKWQLSDIAWEIKYKGDQPQRSLKYFNLNMMGHYSQYKKTEFLPF</sequence>
<name>A0ABR9ZVT2_9FIRM</name>
<dbReference type="InterPro" id="IPR012854">
    <property type="entry name" value="Cu_amine_oxidase-like_N"/>
</dbReference>
<dbReference type="Pfam" id="PF01841">
    <property type="entry name" value="Transglut_core"/>
    <property type="match status" value="1"/>
</dbReference>
<dbReference type="InterPro" id="IPR038765">
    <property type="entry name" value="Papain-like_cys_pep_sf"/>
</dbReference>
<gene>
    <name evidence="3" type="ORF">ISU02_15760</name>
</gene>
<accession>A0ABR9ZVT2</accession>
<evidence type="ECO:0000256" key="1">
    <source>
        <dbReference type="SAM" id="SignalP"/>
    </source>
</evidence>
<proteinExistence type="predicted"/>
<evidence type="ECO:0000313" key="4">
    <source>
        <dbReference type="Proteomes" id="UP000614200"/>
    </source>
</evidence>
<keyword evidence="1" id="KW-0732">Signal</keyword>
<comment type="caution">
    <text evidence="3">The sequence shown here is derived from an EMBL/GenBank/DDBJ whole genome shotgun (WGS) entry which is preliminary data.</text>
</comment>
<feature type="signal peptide" evidence="1">
    <location>
        <begin position="1"/>
        <end position="22"/>
    </location>
</feature>
<dbReference type="SUPFAM" id="SSF55383">
    <property type="entry name" value="Copper amine oxidase, domain N"/>
    <property type="match status" value="1"/>
</dbReference>
<dbReference type="RefSeq" id="WP_194702797.1">
    <property type="nucleotide sequence ID" value="NZ_JADKNH010000009.1"/>
</dbReference>
<dbReference type="InterPro" id="IPR002931">
    <property type="entry name" value="Transglutaminase-like"/>
</dbReference>